<evidence type="ECO:0000313" key="1">
    <source>
        <dbReference type="EMBL" id="KEQ16105.1"/>
    </source>
</evidence>
<organism evidence="1 2">
    <name type="scientific">Endozoicomonas montiporae</name>
    <dbReference type="NCBI Taxonomy" id="1027273"/>
    <lineage>
        <taxon>Bacteria</taxon>
        <taxon>Pseudomonadati</taxon>
        <taxon>Pseudomonadota</taxon>
        <taxon>Gammaproteobacteria</taxon>
        <taxon>Oceanospirillales</taxon>
        <taxon>Endozoicomonadaceae</taxon>
        <taxon>Endozoicomonas</taxon>
    </lineage>
</organism>
<gene>
    <name evidence="1" type="ORF">GZ77_06510</name>
</gene>
<keyword evidence="2" id="KW-1185">Reference proteome</keyword>
<accession>A0A081NCD2</accession>
<dbReference type="Proteomes" id="UP000028006">
    <property type="component" value="Unassembled WGS sequence"/>
</dbReference>
<sequence>MPKRNHIFMVFILIPGSLTENSLPYRQLLLRCSSSGIHAVVWSQEAVREQTALMRWQQIGLKIRFCSSNSLLFSSQNRIFILNFLRSSLRAALFSVRLLASVKKMVTRRYSWFFIQVNSFYRFLMSINEMNK</sequence>
<reference evidence="1 2" key="1">
    <citation type="submission" date="2014-06" db="EMBL/GenBank/DDBJ databases">
        <title>Whole Genome Sequences of Three Symbiotic Endozoicomonas Bacteria.</title>
        <authorList>
            <person name="Neave M.J."/>
            <person name="Apprill A."/>
            <person name="Voolstra C.R."/>
        </authorList>
    </citation>
    <scope>NUCLEOTIDE SEQUENCE [LARGE SCALE GENOMIC DNA]</scope>
    <source>
        <strain evidence="1 2">LMG 24815</strain>
    </source>
</reference>
<name>A0A081NCD2_9GAMM</name>
<evidence type="ECO:0000313" key="2">
    <source>
        <dbReference type="Proteomes" id="UP000028006"/>
    </source>
</evidence>
<protein>
    <submittedName>
        <fullName evidence="1">Uncharacterized protein</fullName>
    </submittedName>
</protein>
<dbReference type="AlphaFoldDB" id="A0A081NCD2"/>
<proteinExistence type="predicted"/>
<comment type="caution">
    <text evidence="1">The sequence shown here is derived from an EMBL/GenBank/DDBJ whole genome shotgun (WGS) entry which is preliminary data.</text>
</comment>
<dbReference type="EMBL" id="JOKG01000001">
    <property type="protein sequence ID" value="KEQ16105.1"/>
    <property type="molecule type" value="Genomic_DNA"/>
</dbReference>